<feature type="domain" description="WRKY" evidence="7">
    <location>
        <begin position="117"/>
        <end position="180"/>
    </location>
</feature>
<feature type="compositionally biased region" description="Basic and acidic residues" evidence="6">
    <location>
        <begin position="188"/>
        <end position="204"/>
    </location>
</feature>
<evidence type="ECO:0000256" key="4">
    <source>
        <dbReference type="ARBA" id="ARBA00023163"/>
    </source>
</evidence>
<dbReference type="Pfam" id="PF03106">
    <property type="entry name" value="WRKY"/>
    <property type="match status" value="1"/>
</dbReference>
<dbReference type="InterPro" id="IPR003657">
    <property type="entry name" value="WRKY_dom"/>
</dbReference>
<comment type="subcellular location">
    <subcellularLocation>
        <location evidence="1">Nucleus</location>
    </subcellularLocation>
</comment>
<dbReference type="InterPro" id="IPR036576">
    <property type="entry name" value="WRKY_dom_sf"/>
</dbReference>
<organism evidence="8 9">
    <name type="scientific">Acorus calamus</name>
    <name type="common">Sweet flag</name>
    <dbReference type="NCBI Taxonomy" id="4465"/>
    <lineage>
        <taxon>Eukaryota</taxon>
        <taxon>Viridiplantae</taxon>
        <taxon>Streptophyta</taxon>
        <taxon>Embryophyta</taxon>
        <taxon>Tracheophyta</taxon>
        <taxon>Spermatophyta</taxon>
        <taxon>Magnoliopsida</taxon>
        <taxon>Liliopsida</taxon>
        <taxon>Acoraceae</taxon>
        <taxon>Acorus</taxon>
    </lineage>
</organism>
<dbReference type="SMART" id="SM00774">
    <property type="entry name" value="WRKY"/>
    <property type="match status" value="1"/>
</dbReference>
<dbReference type="SUPFAM" id="SSF118290">
    <property type="entry name" value="WRKY DNA-binding domain"/>
    <property type="match status" value="1"/>
</dbReference>
<dbReference type="AlphaFoldDB" id="A0AAV9F4X3"/>
<dbReference type="Proteomes" id="UP001180020">
    <property type="component" value="Unassembled WGS sequence"/>
</dbReference>
<protein>
    <submittedName>
        <fullName evidence="8">WRKY transcription factor 70</fullName>
    </submittedName>
</protein>
<keyword evidence="2" id="KW-0805">Transcription regulation</keyword>
<feature type="compositionally biased region" description="Low complexity" evidence="6">
    <location>
        <begin position="207"/>
        <end position="222"/>
    </location>
</feature>
<keyword evidence="5" id="KW-0539">Nucleus</keyword>
<name>A0AAV9F4X3_ACOCL</name>
<dbReference type="Gene3D" id="2.20.25.80">
    <property type="entry name" value="WRKY domain"/>
    <property type="match status" value="1"/>
</dbReference>
<evidence type="ECO:0000256" key="3">
    <source>
        <dbReference type="ARBA" id="ARBA00023125"/>
    </source>
</evidence>
<dbReference type="InterPro" id="IPR044810">
    <property type="entry name" value="WRKY_plant"/>
</dbReference>
<reference evidence="8" key="1">
    <citation type="journal article" date="2023" name="Nat. Commun.">
        <title>Diploid and tetraploid genomes of Acorus and the evolution of monocots.</title>
        <authorList>
            <person name="Ma L."/>
            <person name="Liu K.W."/>
            <person name="Li Z."/>
            <person name="Hsiao Y.Y."/>
            <person name="Qi Y."/>
            <person name="Fu T."/>
            <person name="Tang G.D."/>
            <person name="Zhang D."/>
            <person name="Sun W.H."/>
            <person name="Liu D.K."/>
            <person name="Li Y."/>
            <person name="Chen G.Z."/>
            <person name="Liu X.D."/>
            <person name="Liao X.Y."/>
            <person name="Jiang Y.T."/>
            <person name="Yu X."/>
            <person name="Hao Y."/>
            <person name="Huang J."/>
            <person name="Zhao X.W."/>
            <person name="Ke S."/>
            <person name="Chen Y.Y."/>
            <person name="Wu W.L."/>
            <person name="Hsu J.L."/>
            <person name="Lin Y.F."/>
            <person name="Huang M.D."/>
            <person name="Li C.Y."/>
            <person name="Huang L."/>
            <person name="Wang Z.W."/>
            <person name="Zhao X."/>
            <person name="Zhong W.Y."/>
            <person name="Peng D.H."/>
            <person name="Ahmad S."/>
            <person name="Lan S."/>
            <person name="Zhang J.S."/>
            <person name="Tsai W.C."/>
            <person name="Van de Peer Y."/>
            <person name="Liu Z.J."/>
        </authorList>
    </citation>
    <scope>NUCLEOTIDE SEQUENCE</scope>
    <source>
        <strain evidence="8">CP</strain>
    </source>
</reference>
<evidence type="ECO:0000256" key="1">
    <source>
        <dbReference type="ARBA" id="ARBA00004123"/>
    </source>
</evidence>
<dbReference type="GO" id="GO:0003700">
    <property type="term" value="F:DNA-binding transcription factor activity"/>
    <property type="evidence" value="ECO:0007669"/>
    <property type="project" value="InterPro"/>
</dbReference>
<keyword evidence="9" id="KW-1185">Reference proteome</keyword>
<sequence>MESRSMACDRKGVIEGEIIRGQDLATKLQNLLLRPNGGDLWQVQAVMLVEGISRSMAKALSLLRSKESPDISNFSASCSTDPRINMKRKKSSRSSVDVCDGSKRRRGASGSISWTINSAAPFHDEHQWRKYGQKEIRNSKFPRNYYKCSNEKTCPAMKQVQQLDHSDPPMYHVVYRNDHNCVHNSMTSDHHPATGTTQRDEHPPNYESNGHQSSSEENSSLSTFATFDQSIELSSEGWSLEHIMPNYGMKHEPPLPNNSDSPFMDALNNIGEGVDANLLRSLSLNSMDGELDDDLFNLFSSLASTNTTF</sequence>
<comment type="caution">
    <text evidence="8">The sequence shown here is derived from an EMBL/GenBank/DDBJ whole genome shotgun (WGS) entry which is preliminary data.</text>
</comment>
<dbReference type="GO" id="GO:0005634">
    <property type="term" value="C:nucleus"/>
    <property type="evidence" value="ECO:0007669"/>
    <property type="project" value="UniProtKB-SubCell"/>
</dbReference>
<evidence type="ECO:0000256" key="5">
    <source>
        <dbReference type="ARBA" id="ARBA00023242"/>
    </source>
</evidence>
<feature type="region of interest" description="Disordered" evidence="6">
    <location>
        <begin position="82"/>
        <end position="110"/>
    </location>
</feature>
<evidence type="ECO:0000313" key="8">
    <source>
        <dbReference type="EMBL" id="KAK1320727.1"/>
    </source>
</evidence>
<accession>A0AAV9F4X3</accession>
<dbReference type="GO" id="GO:0043565">
    <property type="term" value="F:sequence-specific DNA binding"/>
    <property type="evidence" value="ECO:0007669"/>
    <property type="project" value="InterPro"/>
</dbReference>
<evidence type="ECO:0000256" key="2">
    <source>
        <dbReference type="ARBA" id="ARBA00023015"/>
    </source>
</evidence>
<gene>
    <name evidence="8" type="primary">WRKY70</name>
    <name evidence="8" type="ORF">QJS10_CPA03g00917</name>
</gene>
<evidence type="ECO:0000259" key="7">
    <source>
        <dbReference type="PROSITE" id="PS50811"/>
    </source>
</evidence>
<dbReference type="EMBL" id="JAUJYO010000003">
    <property type="protein sequence ID" value="KAK1320727.1"/>
    <property type="molecule type" value="Genomic_DNA"/>
</dbReference>
<evidence type="ECO:0000313" key="9">
    <source>
        <dbReference type="Proteomes" id="UP001180020"/>
    </source>
</evidence>
<dbReference type="PROSITE" id="PS50811">
    <property type="entry name" value="WRKY"/>
    <property type="match status" value="1"/>
</dbReference>
<dbReference type="PANTHER" id="PTHR31282">
    <property type="entry name" value="WRKY TRANSCRIPTION FACTOR 21-RELATED"/>
    <property type="match status" value="1"/>
</dbReference>
<feature type="region of interest" description="Disordered" evidence="6">
    <location>
        <begin position="182"/>
        <end position="222"/>
    </location>
</feature>
<keyword evidence="4" id="KW-0804">Transcription</keyword>
<keyword evidence="3" id="KW-0238">DNA-binding</keyword>
<proteinExistence type="predicted"/>
<reference evidence="8" key="2">
    <citation type="submission" date="2023-06" db="EMBL/GenBank/DDBJ databases">
        <authorList>
            <person name="Ma L."/>
            <person name="Liu K.-W."/>
            <person name="Li Z."/>
            <person name="Hsiao Y.-Y."/>
            <person name="Qi Y."/>
            <person name="Fu T."/>
            <person name="Tang G."/>
            <person name="Zhang D."/>
            <person name="Sun W.-H."/>
            <person name="Liu D.-K."/>
            <person name="Li Y."/>
            <person name="Chen G.-Z."/>
            <person name="Liu X.-D."/>
            <person name="Liao X.-Y."/>
            <person name="Jiang Y.-T."/>
            <person name="Yu X."/>
            <person name="Hao Y."/>
            <person name="Huang J."/>
            <person name="Zhao X.-W."/>
            <person name="Ke S."/>
            <person name="Chen Y.-Y."/>
            <person name="Wu W.-L."/>
            <person name="Hsu J.-L."/>
            <person name="Lin Y.-F."/>
            <person name="Huang M.-D."/>
            <person name="Li C.-Y."/>
            <person name="Huang L."/>
            <person name="Wang Z.-W."/>
            <person name="Zhao X."/>
            <person name="Zhong W.-Y."/>
            <person name="Peng D.-H."/>
            <person name="Ahmad S."/>
            <person name="Lan S."/>
            <person name="Zhang J.-S."/>
            <person name="Tsai W.-C."/>
            <person name="Van De Peer Y."/>
            <person name="Liu Z.-J."/>
        </authorList>
    </citation>
    <scope>NUCLEOTIDE SEQUENCE</scope>
    <source>
        <strain evidence="8">CP</strain>
        <tissue evidence="8">Leaves</tissue>
    </source>
</reference>
<evidence type="ECO:0000256" key="6">
    <source>
        <dbReference type="SAM" id="MobiDB-lite"/>
    </source>
</evidence>